<dbReference type="InterPro" id="IPR027417">
    <property type="entry name" value="P-loop_NTPase"/>
</dbReference>
<dbReference type="Proteomes" id="UP001168575">
    <property type="component" value="Unassembled WGS sequence"/>
</dbReference>
<dbReference type="EMBL" id="JAUMVS010000008">
    <property type="protein sequence ID" value="MDO4841277.1"/>
    <property type="molecule type" value="Genomic_DNA"/>
</dbReference>
<accession>A0AA43RKS5</accession>
<reference evidence="2" key="1">
    <citation type="submission" date="2023-07" db="EMBL/GenBank/DDBJ databases">
        <title>Between Cages and Wild: Unraveling the Impact of Captivity on Animal Microbiomes and Antimicrobial Resistance.</title>
        <authorList>
            <person name="Schmartz G.P."/>
            <person name="Rehner J."/>
            <person name="Schuff M.J."/>
            <person name="Becker S.L."/>
            <person name="Kravczyk M."/>
            <person name="Gurevich A."/>
            <person name="Francke R."/>
            <person name="Mueller R."/>
            <person name="Keller V."/>
            <person name="Keller A."/>
        </authorList>
    </citation>
    <scope>NUCLEOTIDE SEQUENCE</scope>
    <source>
        <strain evidence="2">S12M_St_49</strain>
    </source>
</reference>
<keyword evidence="3" id="KW-1185">Reference proteome</keyword>
<feature type="compositionally biased region" description="Basic and acidic residues" evidence="1">
    <location>
        <begin position="26"/>
        <end position="49"/>
    </location>
</feature>
<gene>
    <name evidence="2" type="ORF">Q3982_01175</name>
</gene>
<evidence type="ECO:0000313" key="2">
    <source>
        <dbReference type="EMBL" id="MDO4841277.1"/>
    </source>
</evidence>
<evidence type="ECO:0000313" key="3">
    <source>
        <dbReference type="Proteomes" id="UP001168575"/>
    </source>
</evidence>
<dbReference type="SUPFAM" id="SSF52540">
    <property type="entry name" value="P-loop containing nucleoside triphosphate hydrolases"/>
    <property type="match status" value="1"/>
</dbReference>
<feature type="compositionally biased region" description="Polar residues" evidence="1">
    <location>
        <begin position="1"/>
        <end position="13"/>
    </location>
</feature>
<name>A0AA43RKS5_9ACTN</name>
<sequence length="379" mass="42063">MLTDGENQNLNGNRKNDGVPEWLAQFRRELAGSEESPKPEPEVEKKTPYENADFQKAESILHSAKGEHAPAAHNDYHAFALSNLSGYEKAVTRLRFLGFGDKSSAQNDSVIAALNRFHGMSSRPALRPILIVGETPEEIEPLLNATSDELQCPTVKLAIQDTPSGLPGIAASANKSCMDISRGKPPLVAIAENHGLLVMENIEDWSIFFEEEPFDGPDGPQPMMPVRLTPAGREFLSLIEHCAENPRVQIICTTCEQEMIPFELLDIIGDMDEVKIEPPNKSERIAIWNELANRHPSLRGLNNAELANYCETLSRHDIEVVAQEAITEAYNSGLKRGFCNSVTRENLMEKIILRQEPGTVVFAMLEDALVNNFSKSFED</sequence>
<evidence type="ECO:0000256" key="1">
    <source>
        <dbReference type="SAM" id="MobiDB-lite"/>
    </source>
</evidence>
<feature type="region of interest" description="Disordered" evidence="1">
    <location>
        <begin position="1"/>
        <end position="49"/>
    </location>
</feature>
<protein>
    <submittedName>
        <fullName evidence="2">Uncharacterized protein</fullName>
    </submittedName>
</protein>
<comment type="caution">
    <text evidence="2">The sequence shown here is derived from an EMBL/GenBank/DDBJ whole genome shotgun (WGS) entry which is preliminary data.</text>
</comment>
<organism evidence="2 3">
    <name type="scientific">Phoenicibacter congonensis</name>
    <dbReference type="NCBI Taxonomy" id="1944646"/>
    <lineage>
        <taxon>Bacteria</taxon>
        <taxon>Bacillati</taxon>
        <taxon>Actinomycetota</taxon>
        <taxon>Coriobacteriia</taxon>
        <taxon>Eggerthellales</taxon>
        <taxon>Eggerthellaceae</taxon>
        <taxon>Phoenicibacter</taxon>
    </lineage>
</organism>
<dbReference type="AlphaFoldDB" id="A0AA43RKS5"/>
<proteinExistence type="predicted"/>